<sequence length="73" mass="7542">ALFLSFDLGQELANAFLNSTSNASVCLIIDLVNIPPFPVANICADTPTGDITQTIIVGSHSDSVPDGPGINDN</sequence>
<dbReference type="EMBL" id="CAJOBJ010194176">
    <property type="protein sequence ID" value="CAF4963655.1"/>
    <property type="molecule type" value="Genomic_DNA"/>
</dbReference>
<protein>
    <recommendedName>
        <fullName evidence="1">Peptidase M28 domain-containing protein</fullName>
    </recommendedName>
</protein>
<evidence type="ECO:0000313" key="4">
    <source>
        <dbReference type="EMBL" id="CAF4963655.1"/>
    </source>
</evidence>
<dbReference type="InterPro" id="IPR007484">
    <property type="entry name" value="Peptidase_M28"/>
</dbReference>
<feature type="domain" description="Peptidase M28" evidence="1">
    <location>
        <begin position="41"/>
        <end position="73"/>
    </location>
</feature>
<feature type="non-terminal residue" evidence="3">
    <location>
        <position position="73"/>
    </location>
</feature>
<gene>
    <name evidence="2" type="ORF">BYL167_LOCUS39805</name>
    <name evidence="3" type="ORF">GIL414_LOCUS41431</name>
    <name evidence="4" type="ORF">GIL414_LOCUS55005</name>
</gene>
<dbReference type="Pfam" id="PF04389">
    <property type="entry name" value="Peptidase_M28"/>
    <property type="match status" value="1"/>
</dbReference>
<evidence type="ECO:0000259" key="1">
    <source>
        <dbReference type="Pfam" id="PF04389"/>
    </source>
</evidence>
<evidence type="ECO:0000313" key="3">
    <source>
        <dbReference type="EMBL" id="CAF4659779.1"/>
    </source>
</evidence>
<dbReference type="SUPFAM" id="SSF53187">
    <property type="entry name" value="Zn-dependent exopeptidases"/>
    <property type="match status" value="1"/>
</dbReference>
<reference evidence="3" key="1">
    <citation type="submission" date="2021-02" db="EMBL/GenBank/DDBJ databases">
        <authorList>
            <person name="Nowell W R."/>
        </authorList>
    </citation>
    <scope>NUCLEOTIDE SEQUENCE</scope>
</reference>
<dbReference type="Proteomes" id="UP000681967">
    <property type="component" value="Unassembled WGS sequence"/>
</dbReference>
<organism evidence="3 5">
    <name type="scientific">Rotaria magnacalcarata</name>
    <dbReference type="NCBI Taxonomy" id="392030"/>
    <lineage>
        <taxon>Eukaryota</taxon>
        <taxon>Metazoa</taxon>
        <taxon>Spiralia</taxon>
        <taxon>Gnathifera</taxon>
        <taxon>Rotifera</taxon>
        <taxon>Eurotatoria</taxon>
        <taxon>Bdelloidea</taxon>
        <taxon>Philodinida</taxon>
        <taxon>Philodinidae</taxon>
        <taxon>Rotaria</taxon>
    </lineage>
</organism>
<dbReference type="AlphaFoldDB" id="A0A8S2ZT71"/>
<dbReference type="Gene3D" id="3.40.630.10">
    <property type="entry name" value="Zn peptidases"/>
    <property type="match status" value="1"/>
</dbReference>
<name>A0A8S2ZT71_9BILA</name>
<evidence type="ECO:0000313" key="2">
    <source>
        <dbReference type="EMBL" id="CAF4593259.1"/>
    </source>
</evidence>
<comment type="caution">
    <text evidence="3">The sequence shown here is derived from an EMBL/GenBank/DDBJ whole genome shotgun (WGS) entry which is preliminary data.</text>
</comment>
<evidence type="ECO:0000313" key="5">
    <source>
        <dbReference type="Proteomes" id="UP000681720"/>
    </source>
</evidence>
<dbReference type="EMBL" id="CAJOBH010096725">
    <property type="protein sequence ID" value="CAF4593259.1"/>
    <property type="molecule type" value="Genomic_DNA"/>
</dbReference>
<proteinExistence type="predicted"/>
<dbReference type="Proteomes" id="UP000681720">
    <property type="component" value="Unassembled WGS sequence"/>
</dbReference>
<dbReference type="EMBL" id="CAJOBJ010117432">
    <property type="protein sequence ID" value="CAF4659779.1"/>
    <property type="molecule type" value="Genomic_DNA"/>
</dbReference>
<accession>A0A8S2ZT71</accession>
<feature type="non-terminal residue" evidence="3">
    <location>
        <position position="1"/>
    </location>
</feature>